<dbReference type="Proteomes" id="UP001331761">
    <property type="component" value="Unassembled WGS sequence"/>
</dbReference>
<proteinExistence type="predicted"/>
<dbReference type="EMBL" id="WIXE01000421">
    <property type="protein sequence ID" value="KAK5986604.1"/>
    <property type="molecule type" value="Genomic_DNA"/>
</dbReference>
<protein>
    <submittedName>
        <fullName evidence="1">Uncharacterized protein</fullName>
    </submittedName>
</protein>
<keyword evidence="2" id="KW-1185">Reference proteome</keyword>
<comment type="caution">
    <text evidence="1">The sequence shown here is derived from an EMBL/GenBank/DDBJ whole genome shotgun (WGS) entry which is preliminary data.</text>
</comment>
<accession>A0AAN8G1E4</accession>
<evidence type="ECO:0000313" key="1">
    <source>
        <dbReference type="EMBL" id="KAK5986604.1"/>
    </source>
</evidence>
<evidence type="ECO:0000313" key="2">
    <source>
        <dbReference type="Proteomes" id="UP001331761"/>
    </source>
</evidence>
<gene>
    <name evidence="1" type="ORF">GCK32_010788</name>
</gene>
<reference evidence="1 2" key="1">
    <citation type="submission" date="2019-10" db="EMBL/GenBank/DDBJ databases">
        <title>Assembly and Annotation for the nematode Trichostrongylus colubriformis.</title>
        <authorList>
            <person name="Martin J."/>
        </authorList>
    </citation>
    <scope>NUCLEOTIDE SEQUENCE [LARGE SCALE GENOMIC DNA]</scope>
    <source>
        <strain evidence="1">G859</strain>
        <tissue evidence="1">Whole worm</tissue>
    </source>
</reference>
<organism evidence="1 2">
    <name type="scientific">Trichostrongylus colubriformis</name>
    <name type="common">Black scour worm</name>
    <dbReference type="NCBI Taxonomy" id="6319"/>
    <lineage>
        <taxon>Eukaryota</taxon>
        <taxon>Metazoa</taxon>
        <taxon>Ecdysozoa</taxon>
        <taxon>Nematoda</taxon>
        <taxon>Chromadorea</taxon>
        <taxon>Rhabditida</taxon>
        <taxon>Rhabditina</taxon>
        <taxon>Rhabditomorpha</taxon>
        <taxon>Strongyloidea</taxon>
        <taxon>Trichostrongylidae</taxon>
        <taxon>Trichostrongylus</taxon>
    </lineage>
</organism>
<dbReference type="AlphaFoldDB" id="A0AAN8G1E4"/>
<name>A0AAN8G1E4_TRICO</name>
<feature type="non-terminal residue" evidence="1">
    <location>
        <position position="1"/>
    </location>
</feature>
<sequence length="59" mass="6998">HFTTPSILPTMPFFLQQARTMQILPIGCYIFRTIAPTQLINTLRRRQEIELKAYDFCPR</sequence>